<reference evidence="2" key="1">
    <citation type="journal article" date="2015" name="Nat. Plants">
        <title>Genome expansion of Arabis alpina linked with retrotransposition and reduced symmetric DNA methylation.</title>
        <authorList>
            <person name="Willing E.M."/>
            <person name="Rawat V."/>
            <person name="Mandakova T."/>
            <person name="Maumus F."/>
            <person name="James G.V."/>
            <person name="Nordstroem K.J."/>
            <person name="Becker C."/>
            <person name="Warthmann N."/>
            <person name="Chica C."/>
            <person name="Szarzynska B."/>
            <person name="Zytnicki M."/>
            <person name="Albani M.C."/>
            <person name="Kiefer C."/>
            <person name="Bergonzi S."/>
            <person name="Castaings L."/>
            <person name="Mateos J.L."/>
            <person name="Berns M.C."/>
            <person name="Bujdoso N."/>
            <person name="Piofczyk T."/>
            <person name="de Lorenzo L."/>
            <person name="Barrero-Sicilia C."/>
            <person name="Mateos I."/>
            <person name="Piednoel M."/>
            <person name="Hagmann J."/>
            <person name="Chen-Min-Tao R."/>
            <person name="Iglesias-Fernandez R."/>
            <person name="Schuster S.C."/>
            <person name="Alonso-Blanco C."/>
            <person name="Roudier F."/>
            <person name="Carbonero P."/>
            <person name="Paz-Ares J."/>
            <person name="Davis S.J."/>
            <person name="Pecinka A."/>
            <person name="Quesneville H."/>
            <person name="Colot V."/>
            <person name="Lysak M.A."/>
            <person name="Weigel D."/>
            <person name="Coupland G."/>
            <person name="Schneeberger K."/>
        </authorList>
    </citation>
    <scope>NUCLEOTIDE SEQUENCE [LARGE SCALE GENOMIC DNA]</scope>
    <source>
        <strain evidence="2">cv. Pajares</strain>
    </source>
</reference>
<dbReference type="AlphaFoldDB" id="A0A087GC27"/>
<dbReference type="OMA" id="CRICILW"/>
<accession>A0A087GC27</accession>
<dbReference type="Proteomes" id="UP000029120">
    <property type="component" value="Chromosome 8"/>
</dbReference>
<proteinExistence type="predicted"/>
<organism evidence="1 2">
    <name type="scientific">Arabis alpina</name>
    <name type="common">Alpine rock-cress</name>
    <dbReference type="NCBI Taxonomy" id="50452"/>
    <lineage>
        <taxon>Eukaryota</taxon>
        <taxon>Viridiplantae</taxon>
        <taxon>Streptophyta</taxon>
        <taxon>Embryophyta</taxon>
        <taxon>Tracheophyta</taxon>
        <taxon>Spermatophyta</taxon>
        <taxon>Magnoliopsida</taxon>
        <taxon>eudicotyledons</taxon>
        <taxon>Gunneridae</taxon>
        <taxon>Pentapetalae</taxon>
        <taxon>rosids</taxon>
        <taxon>malvids</taxon>
        <taxon>Brassicales</taxon>
        <taxon>Brassicaceae</taxon>
        <taxon>Arabideae</taxon>
        <taxon>Arabis</taxon>
    </lineage>
</organism>
<dbReference type="OrthoDB" id="1112868at2759"/>
<evidence type="ECO:0000313" key="1">
    <source>
        <dbReference type="EMBL" id="KFK27429.1"/>
    </source>
</evidence>
<dbReference type="EMBL" id="CM002876">
    <property type="protein sequence ID" value="KFK27429.1"/>
    <property type="molecule type" value="Genomic_DNA"/>
</dbReference>
<sequence>MPRRKMPANYDLSILLHPDLLAKIAAYAADNRIEALTPYILSAPILKTAALSEVSLNRLCVDYRDDFASWSNTSSPYYFLYRKLVRAKNSYALYVESVKLAFNVGELDAAIYILENVTYIHPQARFMYIMLCFSAGKSCLKDELALKREFKFREIESLGREIITHIEAIQPRREDTYSDTWYSEDFPECWEEHHWLEEFNGKRCRICILW</sequence>
<name>A0A087GC27_ARAAL</name>
<dbReference type="Gramene" id="KFK27429">
    <property type="protein sequence ID" value="KFK27429"/>
    <property type="gene ID" value="AALP_AA8G381400"/>
</dbReference>
<gene>
    <name evidence="1" type="ordered locus">AALP_Aa8g381400</name>
</gene>
<keyword evidence="2" id="KW-1185">Reference proteome</keyword>
<evidence type="ECO:0000313" key="2">
    <source>
        <dbReference type="Proteomes" id="UP000029120"/>
    </source>
</evidence>
<protein>
    <submittedName>
        <fullName evidence="1">Uncharacterized protein</fullName>
    </submittedName>
</protein>